<dbReference type="Proteomes" id="UP000683000">
    <property type="component" value="Unassembled WGS sequence"/>
</dbReference>
<reference evidence="2" key="1">
    <citation type="submission" date="2021-03" db="EMBL/GenBank/DDBJ databases">
        <title>Evolutionary innovations through gain and loss of genes in the ectomycorrhizal Boletales.</title>
        <authorList>
            <person name="Wu G."/>
            <person name="Miyauchi S."/>
            <person name="Morin E."/>
            <person name="Yang Z.-L."/>
            <person name="Xu J."/>
            <person name="Martin F.M."/>
        </authorList>
    </citation>
    <scope>NUCLEOTIDE SEQUENCE</scope>
    <source>
        <strain evidence="2">BR01</strain>
    </source>
</reference>
<feature type="region of interest" description="Disordered" evidence="1">
    <location>
        <begin position="445"/>
        <end position="524"/>
    </location>
</feature>
<feature type="region of interest" description="Disordered" evidence="1">
    <location>
        <begin position="160"/>
        <end position="207"/>
    </location>
</feature>
<name>A0A8I2YUY0_9AGAM</name>
<proteinExistence type="predicted"/>
<feature type="compositionally biased region" description="Acidic residues" evidence="1">
    <location>
        <begin position="160"/>
        <end position="178"/>
    </location>
</feature>
<evidence type="ECO:0000313" key="3">
    <source>
        <dbReference type="Proteomes" id="UP000683000"/>
    </source>
</evidence>
<feature type="compositionally biased region" description="Polar residues" evidence="1">
    <location>
        <begin position="514"/>
        <end position="524"/>
    </location>
</feature>
<feature type="compositionally biased region" description="Acidic residues" evidence="1">
    <location>
        <begin position="910"/>
        <end position="920"/>
    </location>
</feature>
<feature type="compositionally biased region" description="Low complexity" evidence="1">
    <location>
        <begin position="274"/>
        <end position="294"/>
    </location>
</feature>
<feature type="region of interest" description="Disordered" evidence="1">
    <location>
        <begin position="1"/>
        <end position="52"/>
    </location>
</feature>
<feature type="compositionally biased region" description="Pro residues" evidence="1">
    <location>
        <begin position="22"/>
        <end position="47"/>
    </location>
</feature>
<evidence type="ECO:0000256" key="1">
    <source>
        <dbReference type="SAM" id="MobiDB-lite"/>
    </source>
</evidence>
<sequence>MPPKRRGEKPRSAALAPKDPPRQPPVPVSAPIPPPPPVPQPPPPPPETGATKVRREWSKFVGAWYEPQKRKLLEKLQKDILVKYKSLGSAKETQKLREMELFEKLDSIAEQLTQPARVEWERRLELAHLREDQWDDMTGEEQQAVLSVFVGFFTDDVEHMDDDDLSAEPSSTEEDSIAEEPPYRGMPSYAPPALSRQPIPPTPTRQTFEFVNPTSFFVDSMTPPNPTKNLPALSMDHLATLGPSNAARSAELVSASVSGISGFHNWASEAGIVSQPQPAKPPAASTPSAQSLSARPRATDNMSRQASAASTSYSPPLKSSSPQYSPQNQTTKFSPPINADYLPPGKRYIGPVILEEEPDPIEQVLLKSKMADEYQQYKISLRIQMIYQFHAEAADVEIKLFESLLAGEGTKESRARAVQEHETIMMRLREQKEEERKRLCAEEREKRREEMRQHLAQRRSTQNREVDSGPSKSFPDKTSVQQRPGKATHQKENVPLSRPAVASSSKLEAPSVIKKSNSSLSQDEASANEVLFANAMAMMTQGKAGAGILTSAQASLNEALFANAAAALSAHGQPGTTTVQPPNIMRKSNSSRSQEYDVPQITVSFADPPTSATPEPAQAPPATAKGKKGKKGQPTAQIPLARSVAITEEPEVEMGAELPLPPSLWSAATVTAKSVWGGPSASLSTSTAKLTIVGAVNTNAKKPTPSSKKGKKVTIIEEPDVDADPIVSPPKTKAVKGAWGSVSGKSKVTPLVAKESELEPPPPPPSRGKKAAEAVAKSSQKPQLKVAILEEHESEFEPSPAPARASKAKSMWEVPAATTSTQSAKKTTQQQAVPRHGASSSGSKSGRVDTVPDPEDQWPEMVAGESTMPENINYWAKFMAGQPEAEAETQAPPPTEETGKHVRWTPAISEDSDGEETGEVDEELATNMWMQYAISGGDIPALGGAPEESRVMPSGIVQHDTSLWEQGTGNKKLNPTTGDLGNRAQQTSVFDRAALTGQWPKMDSWLSPPSRGQNSSSTRVF</sequence>
<comment type="caution">
    <text evidence="2">The sequence shown here is derived from an EMBL/GenBank/DDBJ whole genome shotgun (WGS) entry which is preliminary data.</text>
</comment>
<feature type="compositionally biased region" description="Polar residues" evidence="1">
    <location>
        <begin position="1010"/>
        <end position="1021"/>
    </location>
</feature>
<feature type="compositionally biased region" description="Low complexity" evidence="1">
    <location>
        <begin position="816"/>
        <end position="832"/>
    </location>
</feature>
<feature type="compositionally biased region" description="Polar residues" evidence="1">
    <location>
        <begin position="574"/>
        <end position="593"/>
    </location>
</feature>
<gene>
    <name evidence="2" type="ORF">JVT61DRAFT_10279</name>
</gene>
<feature type="compositionally biased region" description="Low complexity" evidence="1">
    <location>
        <begin position="608"/>
        <end position="624"/>
    </location>
</feature>
<evidence type="ECO:0000313" key="2">
    <source>
        <dbReference type="EMBL" id="KAG6379744.1"/>
    </source>
</evidence>
<accession>A0A8I2YUY0</accession>
<protein>
    <submittedName>
        <fullName evidence="2">Uncharacterized protein</fullName>
    </submittedName>
</protein>
<feature type="region of interest" description="Disordered" evidence="1">
    <location>
        <begin position="572"/>
        <end position="644"/>
    </location>
</feature>
<organism evidence="2 3">
    <name type="scientific">Boletus reticuloceps</name>
    <dbReference type="NCBI Taxonomy" id="495285"/>
    <lineage>
        <taxon>Eukaryota</taxon>
        <taxon>Fungi</taxon>
        <taxon>Dikarya</taxon>
        <taxon>Basidiomycota</taxon>
        <taxon>Agaricomycotina</taxon>
        <taxon>Agaricomycetes</taxon>
        <taxon>Agaricomycetidae</taxon>
        <taxon>Boletales</taxon>
        <taxon>Boletineae</taxon>
        <taxon>Boletaceae</taxon>
        <taxon>Boletoideae</taxon>
        <taxon>Boletus</taxon>
    </lineage>
</organism>
<feature type="compositionally biased region" description="Low complexity" evidence="1">
    <location>
        <begin position="310"/>
        <end position="327"/>
    </location>
</feature>
<dbReference type="EMBL" id="JAGFBS010000004">
    <property type="protein sequence ID" value="KAG6379744.1"/>
    <property type="molecule type" value="Genomic_DNA"/>
</dbReference>
<feature type="region of interest" description="Disordered" evidence="1">
    <location>
        <begin position="722"/>
        <end position="861"/>
    </location>
</feature>
<keyword evidence="3" id="KW-1185">Reference proteome</keyword>
<feature type="compositionally biased region" description="Polar residues" evidence="1">
    <location>
        <begin position="300"/>
        <end position="309"/>
    </location>
</feature>
<feature type="region of interest" description="Disordered" evidence="1">
    <location>
        <begin position="273"/>
        <end position="342"/>
    </location>
</feature>
<dbReference type="OrthoDB" id="3038408at2759"/>
<dbReference type="AlphaFoldDB" id="A0A8I2YUY0"/>
<feature type="region of interest" description="Disordered" evidence="1">
    <location>
        <begin position="994"/>
        <end position="1021"/>
    </location>
</feature>
<feature type="region of interest" description="Disordered" evidence="1">
    <location>
        <begin position="883"/>
        <end position="920"/>
    </location>
</feature>